<dbReference type="PROSITE" id="PS01031">
    <property type="entry name" value="SHSP"/>
    <property type="match status" value="1"/>
</dbReference>
<dbReference type="Pfam" id="PF00011">
    <property type="entry name" value="HSP20"/>
    <property type="match status" value="1"/>
</dbReference>
<dbReference type="PANTHER" id="PTHR11527">
    <property type="entry name" value="HEAT-SHOCK PROTEIN 20 FAMILY MEMBER"/>
    <property type="match status" value="1"/>
</dbReference>
<reference evidence="4 5" key="1">
    <citation type="submission" date="2017-09" db="EMBL/GenBank/DDBJ databases">
        <title>Depth-based differentiation of microbial function through sediment-hosted aquifers and enrichment of novel symbionts in the deep terrestrial subsurface.</title>
        <authorList>
            <person name="Probst A.J."/>
            <person name="Ladd B."/>
            <person name="Jarett J.K."/>
            <person name="Geller-Mcgrath D.E."/>
            <person name="Sieber C.M."/>
            <person name="Emerson J.B."/>
            <person name="Anantharaman K."/>
            <person name="Thomas B.C."/>
            <person name="Malmstrom R."/>
            <person name="Stieglmeier M."/>
            <person name="Klingl A."/>
            <person name="Woyke T."/>
            <person name="Ryan C.M."/>
            <person name="Banfield J.F."/>
        </authorList>
    </citation>
    <scope>NUCLEOTIDE SEQUENCE [LARGE SCALE GENOMIC DNA]</scope>
    <source>
        <strain evidence="4">CG15_BIG_FIL_POST_REV_8_21_14_020_45_12</strain>
    </source>
</reference>
<dbReference type="CDD" id="cd06464">
    <property type="entry name" value="ACD_sHsps-like"/>
    <property type="match status" value="1"/>
</dbReference>
<dbReference type="EMBL" id="PFGC01000028">
    <property type="protein sequence ID" value="PIW37055.1"/>
    <property type="molecule type" value="Genomic_DNA"/>
</dbReference>
<evidence type="ECO:0000313" key="5">
    <source>
        <dbReference type="Proteomes" id="UP000230292"/>
    </source>
</evidence>
<comment type="caution">
    <text evidence="4">The sequence shown here is derived from an EMBL/GenBank/DDBJ whole genome shotgun (WGS) entry which is preliminary data.</text>
</comment>
<dbReference type="Proteomes" id="UP000230292">
    <property type="component" value="Unassembled WGS sequence"/>
</dbReference>
<gene>
    <name evidence="4" type="ORF">COW24_02210</name>
</gene>
<evidence type="ECO:0000259" key="3">
    <source>
        <dbReference type="PROSITE" id="PS01031"/>
    </source>
</evidence>
<evidence type="ECO:0000256" key="2">
    <source>
        <dbReference type="RuleBase" id="RU003616"/>
    </source>
</evidence>
<dbReference type="InterPro" id="IPR031107">
    <property type="entry name" value="Small_HSP"/>
</dbReference>
<protein>
    <recommendedName>
        <fullName evidence="3">SHSP domain-containing protein</fullName>
    </recommendedName>
</protein>
<dbReference type="InterPro" id="IPR008978">
    <property type="entry name" value="HSP20-like_chaperone"/>
</dbReference>
<evidence type="ECO:0000313" key="4">
    <source>
        <dbReference type="EMBL" id="PIW37055.1"/>
    </source>
</evidence>
<dbReference type="SUPFAM" id="SSF49764">
    <property type="entry name" value="HSP20-like chaperones"/>
    <property type="match status" value="1"/>
</dbReference>
<organism evidence="4 5">
    <name type="scientific">Candidatus Kerfeldbacteria bacterium CG15_BIG_FIL_POST_REV_8_21_14_020_45_12</name>
    <dbReference type="NCBI Taxonomy" id="2014247"/>
    <lineage>
        <taxon>Bacteria</taxon>
        <taxon>Candidatus Kerfeldiibacteriota</taxon>
    </lineage>
</organism>
<name>A0A2M7H4A0_9BACT</name>
<dbReference type="InterPro" id="IPR002068">
    <property type="entry name" value="A-crystallin/Hsp20_dom"/>
</dbReference>
<dbReference type="AlphaFoldDB" id="A0A2M7H4A0"/>
<dbReference type="Gene3D" id="2.60.40.790">
    <property type="match status" value="1"/>
</dbReference>
<feature type="domain" description="SHSP" evidence="3">
    <location>
        <begin position="70"/>
        <end position="184"/>
    </location>
</feature>
<sequence>MSDSDSFAKKIKELSGPEVQFTDDFFEQSFVEVASLRSLKQGAAEGSKRTITDDYNPQDIDDEWLEQPDDESYDGQLAVDVYQTADAIIITSTVAGVRGEDLDVQMNGDMVTIKGRRRDPGKKIPADDYFLQECYWGGFSRSVILPVDIQHEKIEATLENGILTISLPKSARSRNGKIDVLEVS</sequence>
<proteinExistence type="inferred from homology"/>
<evidence type="ECO:0000256" key="1">
    <source>
        <dbReference type="PROSITE-ProRule" id="PRU00285"/>
    </source>
</evidence>
<comment type="similarity">
    <text evidence="1 2">Belongs to the small heat shock protein (HSP20) family.</text>
</comment>
<accession>A0A2M7H4A0</accession>